<dbReference type="GO" id="GO:0005685">
    <property type="term" value="C:U1 snRNP"/>
    <property type="evidence" value="ECO:0007669"/>
    <property type="project" value="TreeGrafter"/>
</dbReference>
<evidence type="ECO:0000313" key="6">
    <source>
        <dbReference type="Proteomes" id="UP001159364"/>
    </source>
</evidence>
<gene>
    <name evidence="5" type="ORF">K2173_014465</name>
</gene>
<protein>
    <recommendedName>
        <fullName evidence="4">RRM domain-containing protein</fullName>
    </recommendedName>
</protein>
<reference evidence="5 6" key="1">
    <citation type="submission" date="2021-09" db="EMBL/GenBank/DDBJ databases">
        <title>Genomic insights and catalytic innovation underlie evolution of tropane alkaloids biosynthesis.</title>
        <authorList>
            <person name="Wang Y.-J."/>
            <person name="Tian T."/>
            <person name="Huang J.-P."/>
            <person name="Huang S.-X."/>
        </authorList>
    </citation>
    <scope>NUCLEOTIDE SEQUENCE [LARGE SCALE GENOMIC DNA]</scope>
    <source>
        <strain evidence="5">KIB-2018</strain>
        <tissue evidence="5">Leaf</tissue>
    </source>
</reference>
<dbReference type="FunFam" id="3.30.70.330:FF:001138">
    <property type="entry name" value="RNA-binding (RRM/RBD/RNP motifs) family protein"/>
    <property type="match status" value="1"/>
</dbReference>
<dbReference type="InterPro" id="IPR012677">
    <property type="entry name" value="Nucleotide-bd_a/b_plait_sf"/>
</dbReference>
<sequence>MAKALGGFTLFVSRLSSYSTDQSLKKLFSPFGAVKEARLIRDSVTKKPKGFGFVTFESEIEAQQAVKGMNCRIVDGRLIFVEVAKTAVRGIDASC</sequence>
<feature type="domain" description="RRM" evidence="4">
    <location>
        <begin position="8"/>
        <end position="86"/>
    </location>
</feature>
<proteinExistence type="predicted"/>
<accession>A0AAV8S6E4</accession>
<dbReference type="EMBL" id="JAIWQS010000097">
    <property type="protein sequence ID" value="KAJ8747744.1"/>
    <property type="molecule type" value="Genomic_DNA"/>
</dbReference>
<dbReference type="InterPro" id="IPR000504">
    <property type="entry name" value="RRM_dom"/>
</dbReference>
<dbReference type="GO" id="GO:0030619">
    <property type="term" value="F:U1 snRNA binding"/>
    <property type="evidence" value="ECO:0007669"/>
    <property type="project" value="TreeGrafter"/>
</dbReference>
<evidence type="ECO:0000256" key="3">
    <source>
        <dbReference type="PROSITE-ProRule" id="PRU00176"/>
    </source>
</evidence>
<name>A0AAV8S6E4_9ROSI</name>
<dbReference type="InterPro" id="IPR051183">
    <property type="entry name" value="U1_U11-U12_snRNP_70-35kDa"/>
</dbReference>
<dbReference type="Gene3D" id="3.30.70.330">
    <property type="match status" value="1"/>
</dbReference>
<dbReference type="GO" id="GO:0071004">
    <property type="term" value="C:U2-type prespliceosome"/>
    <property type="evidence" value="ECO:0007669"/>
    <property type="project" value="TreeGrafter"/>
</dbReference>
<dbReference type="PANTHER" id="PTHR13952">
    <property type="entry name" value="U1 SMALL NUCLEAR RIBONUCLEOPROTEIN 70 KD"/>
    <property type="match status" value="1"/>
</dbReference>
<dbReference type="SMART" id="SM00360">
    <property type="entry name" value="RRM"/>
    <property type="match status" value="1"/>
</dbReference>
<dbReference type="GO" id="GO:0071011">
    <property type="term" value="C:precatalytic spliceosome"/>
    <property type="evidence" value="ECO:0007669"/>
    <property type="project" value="TreeGrafter"/>
</dbReference>
<dbReference type="PROSITE" id="PS50102">
    <property type="entry name" value="RRM"/>
    <property type="match status" value="1"/>
</dbReference>
<dbReference type="PANTHER" id="PTHR13952:SF21">
    <property type="entry name" value="POLYNUCLEOTIDE ADENYLYLTRANSFERASE DOMAIN_RNA RECOGNITION MOTIF PROTEIN-RELATED"/>
    <property type="match status" value="1"/>
</dbReference>
<keyword evidence="2" id="KW-0539">Nucleus</keyword>
<evidence type="ECO:0000313" key="5">
    <source>
        <dbReference type="EMBL" id="KAJ8747744.1"/>
    </source>
</evidence>
<dbReference type="SUPFAM" id="SSF54928">
    <property type="entry name" value="RNA-binding domain, RBD"/>
    <property type="match status" value="1"/>
</dbReference>
<keyword evidence="3" id="KW-0694">RNA-binding</keyword>
<evidence type="ECO:0000259" key="4">
    <source>
        <dbReference type="PROSITE" id="PS50102"/>
    </source>
</evidence>
<evidence type="ECO:0000256" key="2">
    <source>
        <dbReference type="ARBA" id="ARBA00023242"/>
    </source>
</evidence>
<dbReference type="GO" id="GO:0000398">
    <property type="term" value="P:mRNA splicing, via spliceosome"/>
    <property type="evidence" value="ECO:0007669"/>
    <property type="project" value="TreeGrafter"/>
</dbReference>
<organism evidence="5 6">
    <name type="scientific">Erythroxylum novogranatense</name>
    <dbReference type="NCBI Taxonomy" id="1862640"/>
    <lineage>
        <taxon>Eukaryota</taxon>
        <taxon>Viridiplantae</taxon>
        <taxon>Streptophyta</taxon>
        <taxon>Embryophyta</taxon>
        <taxon>Tracheophyta</taxon>
        <taxon>Spermatophyta</taxon>
        <taxon>Magnoliopsida</taxon>
        <taxon>eudicotyledons</taxon>
        <taxon>Gunneridae</taxon>
        <taxon>Pentapetalae</taxon>
        <taxon>rosids</taxon>
        <taxon>fabids</taxon>
        <taxon>Malpighiales</taxon>
        <taxon>Erythroxylaceae</taxon>
        <taxon>Erythroxylum</taxon>
    </lineage>
</organism>
<dbReference type="InterPro" id="IPR035979">
    <property type="entry name" value="RBD_domain_sf"/>
</dbReference>
<dbReference type="AlphaFoldDB" id="A0AAV8S6E4"/>
<comment type="caution">
    <text evidence="5">The sequence shown here is derived from an EMBL/GenBank/DDBJ whole genome shotgun (WGS) entry which is preliminary data.</text>
</comment>
<dbReference type="GO" id="GO:0003729">
    <property type="term" value="F:mRNA binding"/>
    <property type="evidence" value="ECO:0007669"/>
    <property type="project" value="TreeGrafter"/>
</dbReference>
<keyword evidence="6" id="KW-1185">Reference proteome</keyword>
<evidence type="ECO:0000256" key="1">
    <source>
        <dbReference type="ARBA" id="ARBA00004123"/>
    </source>
</evidence>
<dbReference type="Pfam" id="PF00076">
    <property type="entry name" value="RRM_1"/>
    <property type="match status" value="1"/>
</dbReference>
<comment type="subcellular location">
    <subcellularLocation>
        <location evidence="1">Nucleus</location>
    </subcellularLocation>
</comment>
<dbReference type="Proteomes" id="UP001159364">
    <property type="component" value="Unassembled WGS sequence"/>
</dbReference>